<dbReference type="InterPro" id="IPR012340">
    <property type="entry name" value="NA-bd_OB-fold"/>
</dbReference>
<dbReference type="GO" id="GO:0140359">
    <property type="term" value="F:ABC-type transporter activity"/>
    <property type="evidence" value="ECO:0007669"/>
    <property type="project" value="InterPro"/>
</dbReference>
<dbReference type="InterPro" id="IPR027417">
    <property type="entry name" value="P-loop_NTPase"/>
</dbReference>
<organism evidence="7 8">
    <name type="scientific">Mesorhizobium plurifarium</name>
    <dbReference type="NCBI Taxonomy" id="69974"/>
    <lineage>
        <taxon>Bacteria</taxon>
        <taxon>Pseudomonadati</taxon>
        <taxon>Pseudomonadota</taxon>
        <taxon>Alphaproteobacteria</taxon>
        <taxon>Hyphomicrobiales</taxon>
        <taxon>Phyllobacteriaceae</taxon>
        <taxon>Mesorhizobium</taxon>
    </lineage>
</organism>
<dbReference type="Gene3D" id="3.40.50.300">
    <property type="entry name" value="P-loop containing nucleotide triphosphate hydrolases"/>
    <property type="match status" value="1"/>
</dbReference>
<dbReference type="GO" id="GO:0016887">
    <property type="term" value="F:ATP hydrolysis activity"/>
    <property type="evidence" value="ECO:0007669"/>
    <property type="project" value="InterPro"/>
</dbReference>
<dbReference type="FunFam" id="3.40.50.300:FF:000042">
    <property type="entry name" value="Maltose/maltodextrin ABC transporter, ATP-binding protein"/>
    <property type="match status" value="1"/>
</dbReference>
<feature type="domain" description="ABC transporter" evidence="6">
    <location>
        <begin position="4"/>
        <end position="234"/>
    </location>
</feature>
<dbReference type="SUPFAM" id="SSF52540">
    <property type="entry name" value="P-loop containing nucleoside triphosphate hydrolases"/>
    <property type="match status" value="1"/>
</dbReference>
<dbReference type="SUPFAM" id="SSF50331">
    <property type="entry name" value="MOP-like"/>
    <property type="match status" value="1"/>
</dbReference>
<dbReference type="InterPro" id="IPR003593">
    <property type="entry name" value="AAA+_ATPase"/>
</dbReference>
<dbReference type="PROSITE" id="PS50893">
    <property type="entry name" value="ABC_TRANSPORTER_2"/>
    <property type="match status" value="1"/>
</dbReference>
<dbReference type="GO" id="GO:0008643">
    <property type="term" value="P:carbohydrate transport"/>
    <property type="evidence" value="ECO:0007669"/>
    <property type="project" value="InterPro"/>
</dbReference>
<evidence type="ECO:0000256" key="1">
    <source>
        <dbReference type="ARBA" id="ARBA00004417"/>
    </source>
</evidence>
<sequence length="364" mass="39585">MSAIVCSHVDKAYGATTVIRDLNLAIEEHEFVVFLGPSGCGKSTLLRMLAGLEDISGGEVSIGGKVVNDLEPGDRGIAMVFQNYALYPHMTIFDNVAFGLKRQKVPAAEIRKRVEAVAKTLGLEPYLGRKPTELSGGQQQRVAIARAMIKTPKVFLFDEPLSNLDAKLRNHMRVEIARLHQSLKTTTVYVTHDQLEAMTLADRIVLLKDGVIEQIGSPAEIYRRPGNQFVAGFIGTPNMNFIEAMVGRKGDGWTLTGAGTVLSLQGSDFYLEHGDRVVLGIRPPDLKTAQAGAGNLLQGTADLIEFHGNDALVTFGSGGKEISALVPARECPELRAPVRYSFDEDSIHLFDAETGKSLRKQQVS</sequence>
<dbReference type="NCBIfam" id="NF008653">
    <property type="entry name" value="PRK11650.1"/>
    <property type="match status" value="1"/>
</dbReference>
<dbReference type="Pfam" id="PF00005">
    <property type="entry name" value="ABC_tran"/>
    <property type="match status" value="1"/>
</dbReference>
<dbReference type="InterPro" id="IPR015855">
    <property type="entry name" value="ABC_transpr_MalK-like"/>
</dbReference>
<dbReference type="EMBL" id="CCNE01000010">
    <property type="protein sequence ID" value="CDX53750.1"/>
    <property type="molecule type" value="Genomic_DNA"/>
</dbReference>
<proteinExistence type="inferred from homology"/>
<protein>
    <submittedName>
        <fullName evidence="7">Putative sugar transporter subunit: ATP-binding component of ABC superfamily transporter</fullName>
    </submittedName>
</protein>
<dbReference type="InterPro" id="IPR003439">
    <property type="entry name" value="ABC_transporter-like_ATP-bd"/>
</dbReference>
<comment type="similarity">
    <text evidence="2">Belongs to the ABC transporter superfamily.</text>
</comment>
<dbReference type="SMART" id="SM00382">
    <property type="entry name" value="AAA"/>
    <property type="match status" value="1"/>
</dbReference>
<dbReference type="PANTHER" id="PTHR43875">
    <property type="entry name" value="MALTODEXTRIN IMPORT ATP-BINDING PROTEIN MSMX"/>
    <property type="match status" value="1"/>
</dbReference>
<keyword evidence="3" id="KW-0813">Transport</keyword>
<dbReference type="GO" id="GO:0005524">
    <property type="term" value="F:ATP binding"/>
    <property type="evidence" value="ECO:0007669"/>
    <property type="project" value="UniProtKB-KW"/>
</dbReference>
<dbReference type="PROSITE" id="PS00211">
    <property type="entry name" value="ABC_TRANSPORTER_1"/>
    <property type="match status" value="1"/>
</dbReference>
<evidence type="ECO:0000256" key="3">
    <source>
        <dbReference type="ARBA" id="ARBA00022448"/>
    </source>
</evidence>
<keyword evidence="7" id="KW-0762">Sugar transport</keyword>
<evidence type="ECO:0000313" key="7">
    <source>
        <dbReference type="EMBL" id="CDX53750.1"/>
    </source>
</evidence>
<keyword evidence="5 7" id="KW-0067">ATP-binding</keyword>
<dbReference type="InterPro" id="IPR040582">
    <property type="entry name" value="OB_MalK-like"/>
</dbReference>
<keyword evidence="4" id="KW-0547">Nucleotide-binding</keyword>
<evidence type="ECO:0000259" key="6">
    <source>
        <dbReference type="PROSITE" id="PS50893"/>
    </source>
</evidence>
<reference evidence="7 8" key="1">
    <citation type="submission" date="2014-08" db="EMBL/GenBank/DDBJ databases">
        <authorList>
            <person name="Moulin Lionel"/>
        </authorList>
    </citation>
    <scope>NUCLEOTIDE SEQUENCE [LARGE SCALE GENOMIC DNA]</scope>
</reference>
<dbReference type="Pfam" id="PF17912">
    <property type="entry name" value="OB_MalK"/>
    <property type="match status" value="1"/>
</dbReference>
<dbReference type="Gene3D" id="2.40.50.140">
    <property type="entry name" value="Nucleic acid-binding proteins"/>
    <property type="match status" value="1"/>
</dbReference>
<dbReference type="Proteomes" id="UP000046122">
    <property type="component" value="Unassembled WGS sequence"/>
</dbReference>
<evidence type="ECO:0000256" key="2">
    <source>
        <dbReference type="ARBA" id="ARBA00005417"/>
    </source>
</evidence>
<evidence type="ECO:0000256" key="5">
    <source>
        <dbReference type="ARBA" id="ARBA00022840"/>
    </source>
</evidence>
<dbReference type="InterPro" id="IPR047641">
    <property type="entry name" value="ABC_transpr_MalK/UgpC-like"/>
</dbReference>
<evidence type="ECO:0000313" key="8">
    <source>
        <dbReference type="Proteomes" id="UP000046122"/>
    </source>
</evidence>
<dbReference type="InterPro" id="IPR017871">
    <property type="entry name" value="ABC_transporter-like_CS"/>
</dbReference>
<dbReference type="PANTHER" id="PTHR43875:SF1">
    <property type="entry name" value="OSMOPROTECTIVE COMPOUNDS UPTAKE ATP-BINDING PROTEIN GGTA"/>
    <property type="match status" value="1"/>
</dbReference>
<evidence type="ECO:0000256" key="4">
    <source>
        <dbReference type="ARBA" id="ARBA00022741"/>
    </source>
</evidence>
<dbReference type="CDD" id="cd03301">
    <property type="entry name" value="ABC_MalK_N"/>
    <property type="match status" value="1"/>
</dbReference>
<dbReference type="InterPro" id="IPR008995">
    <property type="entry name" value="Mo/tungstate-bd_C_term_dom"/>
</dbReference>
<dbReference type="AlphaFoldDB" id="A0A090G725"/>
<comment type="subcellular location">
    <subcellularLocation>
        <location evidence="1">Cell inner membrane</location>
        <topology evidence="1">Peripheral membrane protein</topology>
    </subcellularLocation>
</comment>
<dbReference type="Gene3D" id="2.40.50.100">
    <property type="match status" value="1"/>
</dbReference>
<dbReference type="GO" id="GO:0055052">
    <property type="term" value="C:ATP-binding cassette (ABC) transporter complex, substrate-binding subunit-containing"/>
    <property type="evidence" value="ECO:0007669"/>
    <property type="project" value="TreeGrafter"/>
</dbReference>
<name>A0A090G725_MESPL</name>
<gene>
    <name evidence="7" type="primary">ycjV</name>
    <name evidence="7" type="ORF">MPL3365_180287</name>
</gene>
<accession>A0A090G725</accession>